<evidence type="ECO:0000256" key="4">
    <source>
        <dbReference type="ARBA" id="ARBA00022723"/>
    </source>
</evidence>
<evidence type="ECO:0000256" key="10">
    <source>
        <dbReference type="PIRNR" id="PIRNR001563"/>
    </source>
</evidence>
<accession>A0ABU4HQM6</accession>
<evidence type="ECO:0000313" key="13">
    <source>
        <dbReference type="Proteomes" id="UP001284601"/>
    </source>
</evidence>
<keyword evidence="13" id="KW-1185">Reference proteome</keyword>
<evidence type="ECO:0000259" key="11">
    <source>
        <dbReference type="Pfam" id="PF02875"/>
    </source>
</evidence>
<keyword evidence="3 10" id="KW-0436">Ligase</keyword>
<dbReference type="Proteomes" id="UP001284601">
    <property type="component" value="Unassembled WGS sequence"/>
</dbReference>
<comment type="catalytic activity">
    <reaction evidence="9">
        <text>(6S)-5,6,7,8-tetrahydrofolyl-(gamma-L-Glu)(n) + L-glutamate + ATP = (6S)-5,6,7,8-tetrahydrofolyl-(gamma-L-Glu)(n+1) + ADP + phosphate + H(+)</text>
        <dbReference type="Rhea" id="RHEA:10580"/>
        <dbReference type="Rhea" id="RHEA-COMP:14738"/>
        <dbReference type="Rhea" id="RHEA-COMP:14740"/>
        <dbReference type="ChEBI" id="CHEBI:15378"/>
        <dbReference type="ChEBI" id="CHEBI:29985"/>
        <dbReference type="ChEBI" id="CHEBI:30616"/>
        <dbReference type="ChEBI" id="CHEBI:43474"/>
        <dbReference type="ChEBI" id="CHEBI:141005"/>
        <dbReference type="ChEBI" id="CHEBI:456216"/>
        <dbReference type="EC" id="6.3.2.17"/>
    </reaction>
</comment>
<name>A0ABU4HQM6_9ACTN</name>
<dbReference type="InterPro" id="IPR018109">
    <property type="entry name" value="Folylpolyglutamate_synth_CS"/>
</dbReference>
<dbReference type="EC" id="6.3.2.17" evidence="2"/>
<dbReference type="InterPro" id="IPR001645">
    <property type="entry name" value="Folylpolyglutamate_synth"/>
</dbReference>
<evidence type="ECO:0000256" key="8">
    <source>
        <dbReference type="ARBA" id="ARBA00030592"/>
    </source>
</evidence>
<proteinExistence type="inferred from homology"/>
<gene>
    <name evidence="12" type="ORF">R7226_14860</name>
</gene>
<dbReference type="PIRSF" id="PIRSF001563">
    <property type="entry name" value="Folylpolyglu_synth"/>
    <property type="match status" value="1"/>
</dbReference>
<comment type="caution">
    <text evidence="12">The sequence shown here is derived from an EMBL/GenBank/DDBJ whole genome shotgun (WGS) entry which is preliminary data.</text>
</comment>
<evidence type="ECO:0000256" key="9">
    <source>
        <dbReference type="ARBA" id="ARBA00047493"/>
    </source>
</evidence>
<dbReference type="RefSeq" id="WP_318597964.1">
    <property type="nucleotide sequence ID" value="NZ_JAWSTH010000037.1"/>
</dbReference>
<evidence type="ECO:0000256" key="3">
    <source>
        <dbReference type="ARBA" id="ARBA00022598"/>
    </source>
</evidence>
<dbReference type="Pfam" id="PF02875">
    <property type="entry name" value="Mur_ligase_C"/>
    <property type="match status" value="1"/>
</dbReference>
<evidence type="ECO:0000256" key="7">
    <source>
        <dbReference type="ARBA" id="ARBA00022842"/>
    </source>
</evidence>
<dbReference type="InterPro" id="IPR036615">
    <property type="entry name" value="Mur_ligase_C_dom_sf"/>
</dbReference>
<comment type="similarity">
    <text evidence="1 10">Belongs to the folylpolyglutamate synthase family.</text>
</comment>
<dbReference type="Gene3D" id="3.40.1190.10">
    <property type="entry name" value="Mur-like, catalytic domain"/>
    <property type="match status" value="1"/>
</dbReference>
<evidence type="ECO:0000256" key="5">
    <source>
        <dbReference type="ARBA" id="ARBA00022741"/>
    </source>
</evidence>
<protein>
    <recommendedName>
        <fullName evidence="2">tetrahydrofolate synthase</fullName>
        <ecNumber evidence="2">6.3.2.17</ecNumber>
    </recommendedName>
    <alternativeName>
        <fullName evidence="8">Tetrahydrofolylpolyglutamate synthase</fullName>
    </alternativeName>
</protein>
<organism evidence="12 13">
    <name type="scientific">Conexibacter stalactiti</name>
    <dbReference type="NCBI Taxonomy" id="1940611"/>
    <lineage>
        <taxon>Bacteria</taxon>
        <taxon>Bacillati</taxon>
        <taxon>Actinomycetota</taxon>
        <taxon>Thermoleophilia</taxon>
        <taxon>Solirubrobacterales</taxon>
        <taxon>Conexibacteraceae</taxon>
        <taxon>Conexibacter</taxon>
    </lineage>
</organism>
<dbReference type="EMBL" id="JAWSTH010000037">
    <property type="protein sequence ID" value="MDW5595628.1"/>
    <property type="molecule type" value="Genomic_DNA"/>
</dbReference>
<keyword evidence="4" id="KW-0479">Metal-binding</keyword>
<evidence type="ECO:0000313" key="12">
    <source>
        <dbReference type="EMBL" id="MDW5595628.1"/>
    </source>
</evidence>
<sequence>MSTQAGTWTLEEAERYLLGLELFGMRFGLDRMRRLMTTLDQPERSFDSIHVVGTNGKSSTVRMIAAILERHGLRAGAYLSPHLVSFVERIRIDDRDAEPQAFAKAVQRAAHAAALVDRSQRDDDTVTQFEALTAAAFSELSARAVDVAVIEAGLGGRWDATNVLPSTVQVLTNVGLEHTRWLGPTVRDIAREKLAVVRDGATLVVGADLHPDAMEEAQLAAERHGARLVQAPDEPGVEVAAPGTFQRRNFALARTAAAAYLEAVGRQLDIAAVRAAAGAVLVPGRMQVAGHEPLTLLDGAHNPAGIAAIAESLPQLTAGRRLVAVLSVLDDKDAAEMLRALLPHCEQVVFTRNHSPRALPPATLASLAQQLGGPPSELEADPRRALERARELAGPGGVVLATGSIYLIADLLRPAGQRSASIL</sequence>
<reference evidence="13" key="1">
    <citation type="submission" date="2023-07" db="EMBL/GenBank/DDBJ databases">
        <title>Conexibacter stalactiti sp. nov., isolated from stalactites in a lava cave and emended description of the genus Conexibacter.</title>
        <authorList>
            <person name="Lee S.D."/>
        </authorList>
    </citation>
    <scope>NUCLEOTIDE SEQUENCE [LARGE SCALE GENOMIC DNA]</scope>
    <source>
        <strain evidence="13">KCTC 39840</strain>
    </source>
</reference>
<dbReference type="Gene3D" id="3.90.190.20">
    <property type="entry name" value="Mur ligase, C-terminal domain"/>
    <property type="match status" value="1"/>
</dbReference>
<dbReference type="PANTHER" id="PTHR11136">
    <property type="entry name" value="FOLYLPOLYGLUTAMATE SYNTHASE-RELATED"/>
    <property type="match status" value="1"/>
</dbReference>
<keyword evidence="7" id="KW-0460">Magnesium</keyword>
<evidence type="ECO:0000256" key="1">
    <source>
        <dbReference type="ARBA" id="ARBA00008276"/>
    </source>
</evidence>
<evidence type="ECO:0000256" key="6">
    <source>
        <dbReference type="ARBA" id="ARBA00022840"/>
    </source>
</evidence>
<keyword evidence="6 10" id="KW-0067">ATP-binding</keyword>
<feature type="domain" description="Mur ligase C-terminal" evidence="11">
    <location>
        <begin position="284"/>
        <end position="404"/>
    </location>
</feature>
<dbReference type="SUPFAM" id="SSF53623">
    <property type="entry name" value="MurD-like peptide ligases, catalytic domain"/>
    <property type="match status" value="1"/>
</dbReference>
<dbReference type="NCBIfam" id="TIGR01499">
    <property type="entry name" value="folC"/>
    <property type="match status" value="1"/>
</dbReference>
<dbReference type="PROSITE" id="PS01012">
    <property type="entry name" value="FOLYLPOLYGLU_SYNT_2"/>
    <property type="match status" value="1"/>
</dbReference>
<dbReference type="InterPro" id="IPR036565">
    <property type="entry name" value="Mur-like_cat_sf"/>
</dbReference>
<keyword evidence="5 10" id="KW-0547">Nucleotide-binding</keyword>
<dbReference type="InterPro" id="IPR004101">
    <property type="entry name" value="Mur_ligase_C"/>
</dbReference>
<dbReference type="SUPFAM" id="SSF53244">
    <property type="entry name" value="MurD-like peptide ligases, peptide-binding domain"/>
    <property type="match status" value="1"/>
</dbReference>
<evidence type="ECO:0000256" key="2">
    <source>
        <dbReference type="ARBA" id="ARBA00013025"/>
    </source>
</evidence>
<dbReference type="PANTHER" id="PTHR11136:SF0">
    <property type="entry name" value="DIHYDROFOLATE SYNTHETASE-RELATED"/>
    <property type="match status" value="1"/>
</dbReference>